<dbReference type="InterPro" id="IPR005467">
    <property type="entry name" value="His_kinase_dom"/>
</dbReference>
<dbReference type="InterPro" id="IPR033414">
    <property type="entry name" value="Sensor_dom"/>
</dbReference>
<evidence type="ECO:0000313" key="21">
    <source>
        <dbReference type="Proteomes" id="UP000319732"/>
    </source>
</evidence>
<dbReference type="InterPro" id="IPR003594">
    <property type="entry name" value="HATPase_dom"/>
</dbReference>
<dbReference type="Pfam" id="PF17149">
    <property type="entry name" value="CHASE5"/>
    <property type="match status" value="1"/>
</dbReference>
<dbReference type="PANTHER" id="PTHR45339:SF5">
    <property type="entry name" value="HISTIDINE KINASE"/>
    <property type="match status" value="1"/>
</dbReference>
<dbReference type="OrthoDB" id="6187449at2"/>
<dbReference type="Proteomes" id="UP000319732">
    <property type="component" value="Unassembled WGS sequence"/>
</dbReference>
<keyword evidence="8" id="KW-0547">Nucleotide-binding</keyword>
<evidence type="ECO:0000313" key="20">
    <source>
        <dbReference type="EMBL" id="TQV69618.1"/>
    </source>
</evidence>
<keyword evidence="11 16" id="KW-1133">Transmembrane helix</keyword>
<keyword evidence="6" id="KW-0808">Transferase</keyword>
<keyword evidence="7 16" id="KW-0812">Transmembrane</keyword>
<evidence type="ECO:0000256" key="6">
    <source>
        <dbReference type="ARBA" id="ARBA00022679"/>
    </source>
</evidence>
<feature type="modified residue" description="4-aspartylphosphate" evidence="14">
    <location>
        <position position="585"/>
    </location>
</feature>
<feature type="transmembrane region" description="Helical" evidence="16">
    <location>
        <begin position="160"/>
        <end position="182"/>
    </location>
</feature>
<dbReference type="CDD" id="cd17546">
    <property type="entry name" value="REC_hyHK_CKI1_RcsC-like"/>
    <property type="match status" value="1"/>
</dbReference>
<dbReference type="InterPro" id="IPR004358">
    <property type="entry name" value="Sig_transdc_His_kin-like_C"/>
</dbReference>
<keyword evidence="10" id="KW-0067">ATP-binding</keyword>
<feature type="modified residue" description="4-aspartylphosphate" evidence="14">
    <location>
        <position position="727"/>
    </location>
</feature>
<evidence type="ECO:0000256" key="13">
    <source>
        <dbReference type="ARBA" id="ARBA00023136"/>
    </source>
</evidence>
<name>A0A545SXC5_9GAMM</name>
<dbReference type="PROSITE" id="PS50885">
    <property type="entry name" value="HAMP"/>
    <property type="match status" value="1"/>
</dbReference>
<dbReference type="SMART" id="SM00448">
    <property type="entry name" value="REC"/>
    <property type="match status" value="2"/>
</dbReference>
<dbReference type="InterPro" id="IPR003660">
    <property type="entry name" value="HAMP_dom"/>
</dbReference>
<dbReference type="SUPFAM" id="SSF47384">
    <property type="entry name" value="Homodimeric domain of signal transducing histidine kinase"/>
    <property type="match status" value="1"/>
</dbReference>
<dbReference type="InterPro" id="IPR036097">
    <property type="entry name" value="HisK_dim/P_sf"/>
</dbReference>
<comment type="caution">
    <text evidence="20">The sequence shown here is derived from an EMBL/GenBank/DDBJ whole genome shotgun (WGS) entry which is preliminary data.</text>
</comment>
<dbReference type="InterPro" id="IPR001789">
    <property type="entry name" value="Sig_transdc_resp-reg_receiver"/>
</dbReference>
<dbReference type="CDD" id="cd16922">
    <property type="entry name" value="HATPase_EvgS-ArcB-TorS-like"/>
    <property type="match status" value="1"/>
</dbReference>
<dbReference type="PROSITE" id="PS50110">
    <property type="entry name" value="RESPONSE_REGULATORY"/>
    <property type="match status" value="2"/>
</dbReference>
<comment type="catalytic activity">
    <reaction evidence="1">
        <text>ATP + protein L-histidine = ADP + protein N-phospho-L-histidine.</text>
        <dbReference type="EC" id="2.7.13.3"/>
    </reaction>
</comment>
<evidence type="ECO:0000256" key="10">
    <source>
        <dbReference type="ARBA" id="ARBA00022840"/>
    </source>
</evidence>
<keyword evidence="4" id="KW-1003">Cell membrane</keyword>
<dbReference type="EMBL" id="VHSG01000027">
    <property type="protein sequence ID" value="TQV69618.1"/>
    <property type="molecule type" value="Genomic_DNA"/>
</dbReference>
<dbReference type="Gene3D" id="3.30.565.10">
    <property type="entry name" value="Histidine kinase-like ATPase, C-terminal domain"/>
    <property type="match status" value="1"/>
</dbReference>
<dbReference type="EC" id="2.7.13.3" evidence="3"/>
<dbReference type="SUPFAM" id="SSF55874">
    <property type="entry name" value="ATPase domain of HSP90 chaperone/DNA topoisomerase II/histidine kinase"/>
    <property type="match status" value="1"/>
</dbReference>
<dbReference type="GO" id="GO:0000155">
    <property type="term" value="F:phosphorelay sensor kinase activity"/>
    <property type="evidence" value="ECO:0007669"/>
    <property type="project" value="InterPro"/>
</dbReference>
<feature type="domain" description="Response regulatory" evidence="18">
    <location>
        <begin position="676"/>
        <end position="797"/>
    </location>
</feature>
<dbReference type="Pfam" id="PF02518">
    <property type="entry name" value="HATPase_c"/>
    <property type="match status" value="1"/>
</dbReference>
<evidence type="ECO:0000256" key="5">
    <source>
        <dbReference type="ARBA" id="ARBA00022553"/>
    </source>
</evidence>
<dbReference type="AlphaFoldDB" id="A0A545SXC5"/>
<dbReference type="SMART" id="SM00387">
    <property type="entry name" value="HATPase_c"/>
    <property type="match status" value="1"/>
</dbReference>
<dbReference type="InterPro" id="IPR036890">
    <property type="entry name" value="HATPase_C_sf"/>
</dbReference>
<evidence type="ECO:0000256" key="7">
    <source>
        <dbReference type="ARBA" id="ARBA00022692"/>
    </source>
</evidence>
<feature type="domain" description="Response regulatory" evidence="18">
    <location>
        <begin position="531"/>
        <end position="652"/>
    </location>
</feature>
<dbReference type="GO" id="GO:0005886">
    <property type="term" value="C:plasma membrane"/>
    <property type="evidence" value="ECO:0007669"/>
    <property type="project" value="UniProtKB-SubCell"/>
</dbReference>
<evidence type="ECO:0000256" key="3">
    <source>
        <dbReference type="ARBA" id="ARBA00012438"/>
    </source>
</evidence>
<evidence type="ECO:0000256" key="14">
    <source>
        <dbReference type="PROSITE-ProRule" id="PRU00169"/>
    </source>
</evidence>
<dbReference type="SUPFAM" id="SSF52172">
    <property type="entry name" value="CheY-like"/>
    <property type="match status" value="2"/>
</dbReference>
<keyword evidence="13 16" id="KW-0472">Membrane</keyword>
<comment type="subcellular location">
    <subcellularLocation>
        <location evidence="2">Cell membrane</location>
        <topology evidence="2">Multi-pass membrane protein</topology>
    </subcellularLocation>
</comment>
<evidence type="ECO:0000256" key="9">
    <source>
        <dbReference type="ARBA" id="ARBA00022777"/>
    </source>
</evidence>
<evidence type="ECO:0000259" key="18">
    <source>
        <dbReference type="PROSITE" id="PS50110"/>
    </source>
</evidence>
<evidence type="ECO:0000256" key="16">
    <source>
        <dbReference type="SAM" id="Phobius"/>
    </source>
</evidence>
<proteinExistence type="predicted"/>
<keyword evidence="12" id="KW-0902">Two-component regulatory system</keyword>
<keyword evidence="5 14" id="KW-0597">Phosphoprotein</keyword>
<gene>
    <name evidence="20" type="ORF">FKG94_22755</name>
</gene>
<evidence type="ECO:0000256" key="15">
    <source>
        <dbReference type="SAM" id="Coils"/>
    </source>
</evidence>
<dbReference type="RefSeq" id="WP_142929256.1">
    <property type="nucleotide sequence ID" value="NZ_ML660105.1"/>
</dbReference>
<evidence type="ECO:0000256" key="4">
    <source>
        <dbReference type="ARBA" id="ARBA00022475"/>
    </source>
</evidence>
<evidence type="ECO:0000256" key="11">
    <source>
        <dbReference type="ARBA" id="ARBA00022989"/>
    </source>
</evidence>
<dbReference type="InterPro" id="IPR011006">
    <property type="entry name" value="CheY-like_superfamily"/>
</dbReference>
<dbReference type="FunFam" id="1.10.287.130:FF:000003">
    <property type="entry name" value="Histidine kinase"/>
    <property type="match status" value="1"/>
</dbReference>
<protein>
    <recommendedName>
        <fullName evidence="3">histidine kinase</fullName>
        <ecNumber evidence="3">2.7.13.3</ecNumber>
    </recommendedName>
</protein>
<sequence>MLNLTRYSRENPIATKLLGLIVLSSSIIALIAILLQLYVSFNDDVSALEKRLDQVRISTLPSITKSLWGFDEEQLNVQIQSVLEVEDVAQVTVIWRDWNNVEQAMMASSMNMEVEEGQDAVLIREYPLLYSDANTPEQELGKLVITASLRGVYDKLWERAWFIAALQGTKTLLVSLFILWLVRSLLTKHMETIAHYARQLTLDNLATPLRLKRPKSEPDSPDELDNVVDGFNQMRETLLEDIEQRNAMEMALLAEKEEKMESRRQKAAAESANRAKSQFLATMSHEIRTPMNGVIGMVELLRDTPLNETQQHYLDVIHRSGETLLDIINDILDYSKIEAGKMELEQASFNLEDLIEDCTQLFGAAANKRRIELIGSVSPTTPLYLQGDPTRLRQILINLLGNAFKFTTSGYVALTVSRDLQSELEHPLIRFSVRDSGIGITAQLQENLFESFSQADSSTTRKYGGTGLGLAICKSLAEMMGGEIGVESEPGQGSTFWFTARFALSHADGDAPLPAAGVRSKDVIAALAGTRLLIVEDNQLLNEVLAHHCQSWGVATELAASGAEAFEKLEASLQTRQPFDFISLDYELPDTDGLSLARDIQQQSRFAGPRLFMLTGTDVPLSSDVLAERKIHKVLRKPISPRQLKRELATLLGTAVSSDKETIDTAQTYATFADLRLLVAEDNAVNRMVIKGLLGKLDIEPTVVENGLDALNSIIEAEKPFDLVLMDCEMPEMDGFEATRRIREYEQSTGLTATPIVALTAHAMQEHREAVFEAGMSYYLCKPVTMDDLQKAFEKLGVVRSPSQAMY</sequence>
<keyword evidence="15" id="KW-0175">Coiled coil</keyword>
<feature type="transmembrane region" description="Helical" evidence="16">
    <location>
        <begin position="20"/>
        <end position="41"/>
    </location>
</feature>
<dbReference type="CDD" id="cd00082">
    <property type="entry name" value="HisKA"/>
    <property type="match status" value="1"/>
</dbReference>
<feature type="domain" description="HAMP" evidence="19">
    <location>
        <begin position="184"/>
        <end position="243"/>
    </location>
</feature>
<dbReference type="PRINTS" id="PR00344">
    <property type="entry name" value="BCTRLSENSOR"/>
</dbReference>
<dbReference type="Gene3D" id="3.40.50.2300">
    <property type="match status" value="2"/>
</dbReference>
<keyword evidence="9" id="KW-0418">Kinase</keyword>
<feature type="domain" description="Histidine kinase" evidence="17">
    <location>
        <begin position="282"/>
        <end position="504"/>
    </location>
</feature>
<evidence type="ECO:0000259" key="17">
    <source>
        <dbReference type="PROSITE" id="PS50109"/>
    </source>
</evidence>
<accession>A0A545SXC5</accession>
<evidence type="ECO:0000256" key="1">
    <source>
        <dbReference type="ARBA" id="ARBA00000085"/>
    </source>
</evidence>
<evidence type="ECO:0000256" key="12">
    <source>
        <dbReference type="ARBA" id="ARBA00023012"/>
    </source>
</evidence>
<reference evidence="20 21" key="1">
    <citation type="submission" date="2019-06" db="EMBL/GenBank/DDBJ databases">
        <title>Whole genome sequence for Cellvibrionaceae sp. R142.</title>
        <authorList>
            <person name="Wang G."/>
        </authorList>
    </citation>
    <scope>NUCLEOTIDE SEQUENCE [LARGE SCALE GENOMIC DNA]</scope>
    <source>
        <strain evidence="20 21">R142</strain>
    </source>
</reference>
<dbReference type="Pfam" id="PF00072">
    <property type="entry name" value="Response_reg"/>
    <property type="match status" value="2"/>
</dbReference>
<dbReference type="PROSITE" id="PS50109">
    <property type="entry name" value="HIS_KIN"/>
    <property type="match status" value="1"/>
</dbReference>
<evidence type="ECO:0000259" key="19">
    <source>
        <dbReference type="PROSITE" id="PS50885"/>
    </source>
</evidence>
<dbReference type="Pfam" id="PF00512">
    <property type="entry name" value="HisKA"/>
    <property type="match status" value="1"/>
</dbReference>
<dbReference type="Gene3D" id="1.10.287.130">
    <property type="match status" value="1"/>
</dbReference>
<dbReference type="FunFam" id="3.30.565.10:FF:000010">
    <property type="entry name" value="Sensor histidine kinase RcsC"/>
    <property type="match status" value="1"/>
</dbReference>
<evidence type="ECO:0000256" key="2">
    <source>
        <dbReference type="ARBA" id="ARBA00004651"/>
    </source>
</evidence>
<organism evidence="20 21">
    <name type="scientific">Exilibacterium tricleocarpae</name>
    <dbReference type="NCBI Taxonomy" id="2591008"/>
    <lineage>
        <taxon>Bacteria</taxon>
        <taxon>Pseudomonadati</taxon>
        <taxon>Pseudomonadota</taxon>
        <taxon>Gammaproteobacteria</taxon>
        <taxon>Cellvibrionales</taxon>
        <taxon>Cellvibrionaceae</taxon>
        <taxon>Exilibacterium</taxon>
    </lineage>
</organism>
<dbReference type="CDD" id="cd00156">
    <property type="entry name" value="REC"/>
    <property type="match status" value="1"/>
</dbReference>
<evidence type="ECO:0000256" key="8">
    <source>
        <dbReference type="ARBA" id="ARBA00022741"/>
    </source>
</evidence>
<keyword evidence="21" id="KW-1185">Reference proteome</keyword>
<feature type="coiled-coil region" evidence="15">
    <location>
        <begin position="239"/>
        <end position="273"/>
    </location>
</feature>
<dbReference type="Gene3D" id="6.10.340.10">
    <property type="match status" value="1"/>
</dbReference>
<dbReference type="InterPro" id="IPR003661">
    <property type="entry name" value="HisK_dim/P_dom"/>
</dbReference>
<dbReference type="GO" id="GO:0005524">
    <property type="term" value="F:ATP binding"/>
    <property type="evidence" value="ECO:0007669"/>
    <property type="project" value="UniProtKB-KW"/>
</dbReference>
<dbReference type="SMART" id="SM00388">
    <property type="entry name" value="HisKA"/>
    <property type="match status" value="1"/>
</dbReference>
<dbReference type="PANTHER" id="PTHR45339">
    <property type="entry name" value="HYBRID SIGNAL TRANSDUCTION HISTIDINE KINASE J"/>
    <property type="match status" value="1"/>
</dbReference>